<comment type="caution">
    <text evidence="2">The sequence shown here is derived from an EMBL/GenBank/DDBJ whole genome shotgun (WGS) entry which is preliminary data.</text>
</comment>
<name>A0A916REX9_9HYPH</name>
<evidence type="ECO:0000259" key="1">
    <source>
        <dbReference type="Pfam" id="PF04230"/>
    </source>
</evidence>
<accession>A0A916REX9</accession>
<dbReference type="Proteomes" id="UP000636264">
    <property type="component" value="Unassembled WGS sequence"/>
</dbReference>
<dbReference type="EMBL" id="BMIF01000001">
    <property type="protein sequence ID" value="GGA53556.1"/>
    <property type="molecule type" value="Genomic_DNA"/>
</dbReference>
<dbReference type="PANTHER" id="PTHR36836:SF1">
    <property type="entry name" value="COLANIC ACID BIOSYNTHESIS PROTEIN WCAK"/>
    <property type="match status" value="1"/>
</dbReference>
<protein>
    <recommendedName>
        <fullName evidence="1">Polysaccharide pyruvyl transferase domain-containing protein</fullName>
    </recommendedName>
</protein>
<dbReference type="RefSeq" id="WP_188719230.1">
    <property type="nucleotide sequence ID" value="NZ_BMIF01000001.1"/>
</dbReference>
<proteinExistence type="predicted"/>
<dbReference type="PANTHER" id="PTHR36836">
    <property type="entry name" value="COLANIC ACID BIOSYNTHESIS PROTEIN WCAK"/>
    <property type="match status" value="1"/>
</dbReference>
<organism evidence="2 3">
    <name type="scientific">Nitratireductor aestuarii</name>
    <dbReference type="NCBI Taxonomy" id="1735103"/>
    <lineage>
        <taxon>Bacteria</taxon>
        <taxon>Pseudomonadati</taxon>
        <taxon>Pseudomonadota</taxon>
        <taxon>Alphaproteobacteria</taxon>
        <taxon>Hyphomicrobiales</taxon>
        <taxon>Phyllobacteriaceae</taxon>
        <taxon>Nitratireductor</taxon>
    </lineage>
</organism>
<feature type="domain" description="Polysaccharide pyruvyl transferase" evidence="1">
    <location>
        <begin position="22"/>
        <end position="333"/>
    </location>
</feature>
<reference evidence="2" key="2">
    <citation type="submission" date="2020-09" db="EMBL/GenBank/DDBJ databases">
        <authorList>
            <person name="Sun Q."/>
            <person name="Zhou Y."/>
        </authorList>
    </citation>
    <scope>NUCLEOTIDE SEQUENCE</scope>
    <source>
        <strain evidence="2">CGMCC 1.15320</strain>
    </source>
</reference>
<dbReference type="AlphaFoldDB" id="A0A916REX9"/>
<dbReference type="Pfam" id="PF04230">
    <property type="entry name" value="PS_pyruv_trans"/>
    <property type="match status" value="1"/>
</dbReference>
<gene>
    <name evidence="2" type="ORF">GCM10011385_03790</name>
</gene>
<reference evidence="2" key="1">
    <citation type="journal article" date="2014" name="Int. J. Syst. Evol. Microbiol.">
        <title>Complete genome sequence of Corynebacterium casei LMG S-19264T (=DSM 44701T), isolated from a smear-ripened cheese.</title>
        <authorList>
            <consortium name="US DOE Joint Genome Institute (JGI-PGF)"/>
            <person name="Walter F."/>
            <person name="Albersmeier A."/>
            <person name="Kalinowski J."/>
            <person name="Ruckert C."/>
        </authorList>
    </citation>
    <scope>NUCLEOTIDE SEQUENCE</scope>
    <source>
        <strain evidence="2">CGMCC 1.15320</strain>
    </source>
</reference>
<dbReference type="InterPro" id="IPR007345">
    <property type="entry name" value="Polysacch_pyruvyl_Trfase"/>
</dbReference>
<keyword evidence="3" id="KW-1185">Reference proteome</keyword>
<sequence>MSRDKGIRTPRIVLFGLFGSGNFGNDGSLETVLSSLRRKVPGADLLCVCYDAEGIRQRYSINTTRIRIASRAPKLLRFLDKLFLTLPGRAVDLVHAILTLHGVDMMIIPGTGILDDFSERPHQMPLNIFLWCLSARIVGTRIAYVSVGAGPINNRLSRFLMLTAARMAHYRSFRDGLSRGYLARFGIDTRHDPIMPDVVFNLPTPSISKPQEATVTVGLGVMDYHGWTGHREKTYRTYIDKLADFAVYLISTGNRIRILTGQNTDEQAALDVVRIIGERAGEQAARQLIWVPGSSLHDLMNEIALTDLVVATRYHNIVCALKMGRPAISLEYSGKNTAVMKAVGLEEFCGNVETFAIADLIQQFQRLKRERIVHEAGIRARIVEFQRALDDQDAALLALLQEKLNEGAMQEGQAASESVKGPVP</sequence>
<evidence type="ECO:0000313" key="2">
    <source>
        <dbReference type="EMBL" id="GGA53556.1"/>
    </source>
</evidence>
<evidence type="ECO:0000313" key="3">
    <source>
        <dbReference type="Proteomes" id="UP000636264"/>
    </source>
</evidence>